<dbReference type="RefSeq" id="WP_188758480.1">
    <property type="nucleotide sequence ID" value="NZ_BMJB01000001.1"/>
</dbReference>
<evidence type="ECO:0008006" key="7">
    <source>
        <dbReference type="Google" id="ProtNLM"/>
    </source>
</evidence>
<sequence>MKRFTLWATVAVVVGLMAFVIVRADARGRSGWCGHGWHRPGPGNYVAHALNLSDAQRTQIKTIWQAERPTVSARVQELLAENKEMNALAAEENPDQSKVEAVANRQASTIAALLMEKEKMQSKIYGTVLNPDQRVKADELEKRWESRLDRVANHLATQPK</sequence>
<evidence type="ECO:0000313" key="5">
    <source>
        <dbReference type="EMBL" id="GGA63192.1"/>
    </source>
</evidence>
<keyword evidence="6" id="KW-1185">Reference proteome</keyword>
<gene>
    <name evidence="5" type="ORF">GCM10011507_13530</name>
</gene>
<dbReference type="GO" id="GO:0051082">
    <property type="term" value="F:unfolded protein binding"/>
    <property type="evidence" value="ECO:0007669"/>
    <property type="project" value="TreeGrafter"/>
</dbReference>
<dbReference type="InterPro" id="IPR025961">
    <property type="entry name" value="Metal_resist"/>
</dbReference>
<dbReference type="AlphaFoldDB" id="A0A916RNL4"/>
<dbReference type="CDD" id="cd09916">
    <property type="entry name" value="CpxP_like"/>
    <property type="match status" value="1"/>
</dbReference>
<dbReference type="EMBL" id="BMJB01000001">
    <property type="protein sequence ID" value="GGA63192.1"/>
    <property type="molecule type" value="Genomic_DNA"/>
</dbReference>
<evidence type="ECO:0000256" key="1">
    <source>
        <dbReference type="ARBA" id="ARBA00004418"/>
    </source>
</evidence>
<dbReference type="GO" id="GO:0030288">
    <property type="term" value="C:outer membrane-bounded periplasmic space"/>
    <property type="evidence" value="ECO:0007669"/>
    <property type="project" value="TreeGrafter"/>
</dbReference>
<evidence type="ECO:0000313" key="6">
    <source>
        <dbReference type="Proteomes" id="UP000648801"/>
    </source>
</evidence>
<protein>
    <recommendedName>
        <fullName evidence="7">Periplasmic heavy metal sensor</fullName>
    </recommendedName>
</protein>
<dbReference type="Pfam" id="PF13801">
    <property type="entry name" value="Metal_resist"/>
    <property type="match status" value="1"/>
</dbReference>
<name>A0A916RNL4_9BACT</name>
<evidence type="ECO:0000256" key="4">
    <source>
        <dbReference type="ARBA" id="ARBA00022764"/>
    </source>
</evidence>
<dbReference type="InterPro" id="IPR012899">
    <property type="entry name" value="LTXXQ"/>
</dbReference>
<keyword evidence="3" id="KW-0732">Signal</keyword>
<dbReference type="PANTHER" id="PTHR38102:SF1">
    <property type="entry name" value="PERIPLASMIC CHAPERONE SPY"/>
    <property type="match status" value="1"/>
</dbReference>
<evidence type="ECO:0000256" key="3">
    <source>
        <dbReference type="ARBA" id="ARBA00022729"/>
    </source>
</evidence>
<proteinExistence type="inferred from homology"/>
<dbReference type="InterPro" id="IPR052211">
    <property type="entry name" value="Cpx_auxiliary_protein"/>
</dbReference>
<dbReference type="PANTHER" id="PTHR38102">
    <property type="entry name" value="PERIPLASMIC CHAPERONE SPY"/>
    <property type="match status" value="1"/>
</dbReference>
<accession>A0A916RNL4</accession>
<reference evidence="5" key="1">
    <citation type="journal article" date="2014" name="Int. J. Syst. Evol. Microbiol.">
        <title>Complete genome sequence of Corynebacterium casei LMG S-19264T (=DSM 44701T), isolated from a smear-ripened cheese.</title>
        <authorList>
            <consortium name="US DOE Joint Genome Institute (JGI-PGF)"/>
            <person name="Walter F."/>
            <person name="Albersmeier A."/>
            <person name="Kalinowski J."/>
            <person name="Ruckert C."/>
        </authorList>
    </citation>
    <scope>NUCLEOTIDE SEQUENCE</scope>
    <source>
        <strain evidence="5">CGMCC 1.15447</strain>
    </source>
</reference>
<organism evidence="5 6">
    <name type="scientific">Edaphobacter acidisoli</name>
    <dbReference type="NCBI Taxonomy" id="2040573"/>
    <lineage>
        <taxon>Bacteria</taxon>
        <taxon>Pseudomonadati</taxon>
        <taxon>Acidobacteriota</taxon>
        <taxon>Terriglobia</taxon>
        <taxon>Terriglobales</taxon>
        <taxon>Acidobacteriaceae</taxon>
        <taxon>Edaphobacter</taxon>
    </lineage>
</organism>
<evidence type="ECO:0000256" key="2">
    <source>
        <dbReference type="ARBA" id="ARBA00008441"/>
    </source>
</evidence>
<keyword evidence="4" id="KW-0574">Periplasm</keyword>
<reference evidence="5" key="2">
    <citation type="submission" date="2020-09" db="EMBL/GenBank/DDBJ databases">
        <authorList>
            <person name="Sun Q."/>
            <person name="Zhou Y."/>
        </authorList>
    </citation>
    <scope>NUCLEOTIDE SEQUENCE</scope>
    <source>
        <strain evidence="5">CGMCC 1.15447</strain>
    </source>
</reference>
<comment type="subcellular location">
    <subcellularLocation>
        <location evidence="1">Periplasm</location>
    </subcellularLocation>
</comment>
<dbReference type="Proteomes" id="UP000648801">
    <property type="component" value="Unassembled WGS sequence"/>
</dbReference>
<dbReference type="Gene3D" id="1.20.120.1490">
    <property type="match status" value="1"/>
</dbReference>
<comment type="caution">
    <text evidence="5">The sequence shown here is derived from an EMBL/GenBank/DDBJ whole genome shotgun (WGS) entry which is preliminary data.</text>
</comment>
<comment type="similarity">
    <text evidence="2">Belongs to the CpxP/Spy family.</text>
</comment>